<gene>
    <name evidence="1" type="ORF">C1H46_013477</name>
</gene>
<dbReference type="Proteomes" id="UP000315295">
    <property type="component" value="Unassembled WGS sequence"/>
</dbReference>
<proteinExistence type="predicted"/>
<protein>
    <submittedName>
        <fullName evidence="1">Uncharacterized protein</fullName>
    </submittedName>
</protein>
<dbReference type="EMBL" id="VIEB01000204">
    <property type="protein sequence ID" value="TQE00937.1"/>
    <property type="molecule type" value="Genomic_DNA"/>
</dbReference>
<reference evidence="1 2" key="1">
    <citation type="journal article" date="2019" name="G3 (Bethesda)">
        <title>Sequencing of a Wild Apple (Malus baccata) Genome Unravels the Differences Between Cultivated and Wild Apple Species Regarding Disease Resistance and Cold Tolerance.</title>
        <authorList>
            <person name="Chen X."/>
        </authorList>
    </citation>
    <scope>NUCLEOTIDE SEQUENCE [LARGE SCALE GENOMIC DNA]</scope>
    <source>
        <strain evidence="2">cv. Shandingzi</strain>
        <tissue evidence="1">Leaves</tissue>
    </source>
</reference>
<keyword evidence="2" id="KW-1185">Reference proteome</keyword>
<sequence>MHVGIDEVSIRRRRPIRERDLRSRTSTHNERVLDPIVVAPWHRIGVSGHEPGWKSRHEFREGILDDLNGFRWDI</sequence>
<evidence type="ECO:0000313" key="2">
    <source>
        <dbReference type="Proteomes" id="UP000315295"/>
    </source>
</evidence>
<name>A0A540MQ77_MALBA</name>
<accession>A0A540MQ77</accession>
<comment type="caution">
    <text evidence="1">The sequence shown here is derived from an EMBL/GenBank/DDBJ whole genome shotgun (WGS) entry which is preliminary data.</text>
</comment>
<evidence type="ECO:0000313" key="1">
    <source>
        <dbReference type="EMBL" id="TQE00937.1"/>
    </source>
</evidence>
<organism evidence="1 2">
    <name type="scientific">Malus baccata</name>
    <name type="common">Siberian crab apple</name>
    <name type="synonym">Pyrus baccata</name>
    <dbReference type="NCBI Taxonomy" id="106549"/>
    <lineage>
        <taxon>Eukaryota</taxon>
        <taxon>Viridiplantae</taxon>
        <taxon>Streptophyta</taxon>
        <taxon>Embryophyta</taxon>
        <taxon>Tracheophyta</taxon>
        <taxon>Spermatophyta</taxon>
        <taxon>Magnoliopsida</taxon>
        <taxon>eudicotyledons</taxon>
        <taxon>Gunneridae</taxon>
        <taxon>Pentapetalae</taxon>
        <taxon>rosids</taxon>
        <taxon>fabids</taxon>
        <taxon>Rosales</taxon>
        <taxon>Rosaceae</taxon>
        <taxon>Amygdaloideae</taxon>
        <taxon>Maleae</taxon>
        <taxon>Malus</taxon>
    </lineage>
</organism>
<dbReference type="AlphaFoldDB" id="A0A540MQ77"/>